<dbReference type="AlphaFoldDB" id="A0A1F5ER53"/>
<reference evidence="1 2" key="1">
    <citation type="journal article" date="2016" name="Nat. Commun.">
        <title>Thousands of microbial genomes shed light on interconnected biogeochemical processes in an aquifer system.</title>
        <authorList>
            <person name="Anantharaman K."/>
            <person name="Brown C.T."/>
            <person name="Hug L.A."/>
            <person name="Sharon I."/>
            <person name="Castelle C.J."/>
            <person name="Probst A.J."/>
            <person name="Thomas B.C."/>
            <person name="Singh A."/>
            <person name="Wilkins M.J."/>
            <person name="Karaoz U."/>
            <person name="Brodie E.L."/>
            <person name="Williams K.H."/>
            <person name="Hubbard S.S."/>
            <person name="Banfield J.F."/>
        </authorList>
    </citation>
    <scope>NUCLEOTIDE SEQUENCE [LARGE SCALE GENOMIC DNA]</scope>
</reference>
<sequence>MIFVVAKERLSLVIALALIDNIRFPVLWTIPASDIQMGKLVVVEDTRVRCENGSFYDEVILLEESSSFTFFRLLSETKLNDKSLPVCITYGYRCLWFITVDLESLLQMLKN</sequence>
<dbReference type="Proteomes" id="UP000186545">
    <property type="component" value="Unassembled WGS sequence"/>
</dbReference>
<name>A0A1F5ER53_9BACT</name>
<evidence type="ECO:0000313" key="1">
    <source>
        <dbReference type="EMBL" id="OGD69820.1"/>
    </source>
</evidence>
<dbReference type="EMBL" id="MFAD01000033">
    <property type="protein sequence ID" value="OGD69820.1"/>
    <property type="molecule type" value="Genomic_DNA"/>
</dbReference>
<protein>
    <submittedName>
        <fullName evidence="1">Uncharacterized protein</fullName>
    </submittedName>
</protein>
<accession>A0A1F5ER53</accession>
<organism evidence="1 2">
    <name type="scientific">Candidatus Campbellbacteria bacterium RIFCSPLOWO2_02_FULL_35_11</name>
    <dbReference type="NCBI Taxonomy" id="1797581"/>
    <lineage>
        <taxon>Bacteria</taxon>
        <taxon>Candidatus Campbelliibacteriota</taxon>
    </lineage>
</organism>
<gene>
    <name evidence="1" type="ORF">A3I18_02140</name>
</gene>
<evidence type="ECO:0000313" key="2">
    <source>
        <dbReference type="Proteomes" id="UP000186545"/>
    </source>
</evidence>
<proteinExistence type="predicted"/>
<comment type="caution">
    <text evidence="1">The sequence shown here is derived from an EMBL/GenBank/DDBJ whole genome shotgun (WGS) entry which is preliminary data.</text>
</comment>